<feature type="region of interest" description="Disordered" evidence="1">
    <location>
        <begin position="61"/>
        <end position="103"/>
    </location>
</feature>
<reference evidence="3 4" key="1">
    <citation type="journal article" date="2018" name="FEMS Microbiol. Ecol.">
        <title>Co-invading symbiotic mutualists of Medicago polymorpha retain high ancestral diversity and contain diverse accessory genomes.</title>
        <authorList>
            <person name="Porter S.S."/>
            <person name="Faber-Hammond J.J."/>
            <person name="Friesen M.L."/>
        </authorList>
    </citation>
    <scope>NUCLEOTIDE SEQUENCE [LARGE SCALE GENOMIC DNA]</scope>
    <source>
        <strain evidence="3 4">Str16</strain>
    </source>
</reference>
<organism evidence="3 4">
    <name type="scientific">Sinorhizobium medicae</name>
    <dbReference type="NCBI Taxonomy" id="110321"/>
    <lineage>
        <taxon>Bacteria</taxon>
        <taxon>Pseudomonadati</taxon>
        <taxon>Pseudomonadota</taxon>
        <taxon>Alphaproteobacteria</taxon>
        <taxon>Hyphomicrobiales</taxon>
        <taxon>Rhizobiaceae</taxon>
        <taxon>Sinorhizobium/Ensifer group</taxon>
        <taxon>Sinorhizobium</taxon>
    </lineage>
</organism>
<protein>
    <recommendedName>
        <fullName evidence="2">Xylulose 5-phosphate/Fructose 6-phosphate phosphoketolase N-terminal domain-containing protein</fullName>
    </recommendedName>
</protein>
<dbReference type="InterPro" id="IPR005593">
    <property type="entry name" value="Xul5P/Fru6P_PKetolase"/>
</dbReference>
<dbReference type="PANTHER" id="PTHR31273:SF0">
    <property type="entry name" value="PHOSPHOKETOLASE-RELATED"/>
    <property type="match status" value="1"/>
</dbReference>
<keyword evidence="4" id="KW-1185">Reference proteome</keyword>
<evidence type="ECO:0000256" key="1">
    <source>
        <dbReference type="SAM" id="MobiDB-lite"/>
    </source>
</evidence>
<evidence type="ECO:0000313" key="3">
    <source>
        <dbReference type="EMBL" id="PLU04256.1"/>
    </source>
</evidence>
<feature type="domain" description="Xylulose 5-phosphate/Fructose 6-phosphate phosphoketolase N-terminal" evidence="2">
    <location>
        <begin position="1"/>
        <end position="33"/>
    </location>
</feature>
<dbReference type="EMBL" id="NBUC01000066">
    <property type="protein sequence ID" value="PLU04256.1"/>
    <property type="molecule type" value="Genomic_DNA"/>
</dbReference>
<accession>A0ABX4TPH0</accession>
<proteinExistence type="predicted"/>
<dbReference type="InterPro" id="IPR018970">
    <property type="entry name" value="Xul5P/Fru6P_PKetolase_N"/>
</dbReference>
<dbReference type="Gene3D" id="3.40.50.970">
    <property type="match status" value="1"/>
</dbReference>
<gene>
    <name evidence="3" type="ORF">BMJ33_12265</name>
</gene>
<evidence type="ECO:0000259" key="2">
    <source>
        <dbReference type="Pfam" id="PF09364"/>
    </source>
</evidence>
<dbReference type="Proteomes" id="UP001190825">
    <property type="component" value="Unassembled WGS sequence"/>
</dbReference>
<dbReference type="PANTHER" id="PTHR31273">
    <property type="entry name" value="PHOSPHOKETOLASE-RELATED"/>
    <property type="match status" value="1"/>
</dbReference>
<comment type="caution">
    <text evidence="3">The sequence shown here is derived from an EMBL/GenBank/DDBJ whole genome shotgun (WGS) entry which is preliminary data.</text>
</comment>
<feature type="compositionally biased region" description="Polar residues" evidence="1">
    <location>
        <begin position="72"/>
        <end position="85"/>
    </location>
</feature>
<name>A0ABX4TPH0_9HYPH</name>
<dbReference type="Pfam" id="PF09364">
    <property type="entry name" value="XFP_N"/>
    <property type="match status" value="1"/>
</dbReference>
<evidence type="ECO:0000313" key="4">
    <source>
        <dbReference type="Proteomes" id="UP001190825"/>
    </source>
</evidence>
<sequence>MVFRTPKGWTCPAEIDGKKCEDYWGSHQVPMGGKPIISAFHGYPWLIHRLTCPRLQGRRNDDHPFGHGGAQPSGSFTWSRTSLTGCRNWEPAPPISNRRSTNG</sequence>